<sequence>MAQRLAFTFTDGERGSMTREEMLLHIITHGSYHRGNVGQMLKSIGMNPPRDLYTRFLHAVEPQRRDA</sequence>
<name>A0ACC6P284_9BURK</name>
<accession>A0ACC6P284</accession>
<reference evidence="1" key="1">
    <citation type="submission" date="2023-10" db="EMBL/GenBank/DDBJ databases">
        <title>Amphibacter perezi, gen. nov., sp. nov. a novel taxa of the family Comamonadaceae, class Betaproteobacteria isolated from the skin microbiota of Pelophylax perezi from different populations.</title>
        <authorList>
            <person name="Costa S."/>
            <person name="Proenca D.N."/>
            <person name="Lopes I."/>
            <person name="Morais P.V."/>
        </authorList>
    </citation>
    <scope>NUCLEOTIDE SEQUENCE</scope>
    <source>
        <strain evidence="1">SL12-8</strain>
    </source>
</reference>
<organism evidence="1 2">
    <name type="scientific">Amphibiibacter pelophylacis</name>
    <dbReference type="NCBI Taxonomy" id="1799477"/>
    <lineage>
        <taxon>Bacteria</taxon>
        <taxon>Pseudomonadati</taxon>
        <taxon>Pseudomonadota</taxon>
        <taxon>Betaproteobacteria</taxon>
        <taxon>Burkholderiales</taxon>
        <taxon>Sphaerotilaceae</taxon>
        <taxon>Amphibiibacter</taxon>
    </lineage>
</organism>
<gene>
    <name evidence="1" type="ORF">RV045_05705</name>
</gene>
<proteinExistence type="predicted"/>
<comment type="caution">
    <text evidence="1">The sequence shown here is derived from an EMBL/GenBank/DDBJ whole genome shotgun (WGS) entry which is preliminary data.</text>
</comment>
<dbReference type="EMBL" id="JAWDIE010000007">
    <property type="protein sequence ID" value="MEJ7137929.1"/>
    <property type="molecule type" value="Genomic_DNA"/>
</dbReference>
<dbReference type="Proteomes" id="UP001364695">
    <property type="component" value="Unassembled WGS sequence"/>
</dbReference>
<evidence type="ECO:0000313" key="2">
    <source>
        <dbReference type="Proteomes" id="UP001364695"/>
    </source>
</evidence>
<protein>
    <submittedName>
        <fullName evidence="1">DinB family protein</fullName>
    </submittedName>
</protein>
<keyword evidence="2" id="KW-1185">Reference proteome</keyword>
<evidence type="ECO:0000313" key="1">
    <source>
        <dbReference type="EMBL" id="MEJ7137929.1"/>
    </source>
</evidence>